<protein>
    <submittedName>
        <fullName evidence="1">Uncharacterized protein</fullName>
    </submittedName>
</protein>
<reference evidence="1 2" key="1">
    <citation type="submission" date="2020-09" db="EMBL/GenBank/DDBJ databases">
        <title>Pedobacter sp. SW-16 isolated from soil near Yeocheon.</title>
        <authorList>
            <person name="Im H.S."/>
            <person name="Joung Y."/>
            <person name="Lee S.-S."/>
        </authorList>
    </citation>
    <scope>NUCLEOTIDE SEQUENCE [LARGE SCALE GENOMIC DNA]</scope>
    <source>
        <strain evidence="1 2">SW-16</strain>
    </source>
</reference>
<name>A0ABX6TFR5_9SPHI</name>
<evidence type="ECO:0000313" key="2">
    <source>
        <dbReference type="Proteomes" id="UP000516439"/>
    </source>
</evidence>
<evidence type="ECO:0000313" key="1">
    <source>
        <dbReference type="EMBL" id="QNR84322.1"/>
    </source>
</evidence>
<dbReference type="EMBL" id="CP061171">
    <property type="protein sequence ID" value="QNR84322.1"/>
    <property type="molecule type" value="Genomic_DNA"/>
</dbReference>
<proteinExistence type="predicted"/>
<gene>
    <name evidence="1" type="ORF">H9N25_20820</name>
</gene>
<accession>A0ABX6TFR5</accession>
<dbReference type="Proteomes" id="UP000516439">
    <property type="component" value="Chromosome"/>
</dbReference>
<sequence>MDSETNIKVDVSESDAGKLKRQYNIKEMKNTGMPTIAINKTLFLWYFSL</sequence>
<organism evidence="1 2">
    <name type="scientific">Pedobacter riviphilus</name>
    <dbReference type="NCBI Taxonomy" id="2766984"/>
    <lineage>
        <taxon>Bacteria</taxon>
        <taxon>Pseudomonadati</taxon>
        <taxon>Bacteroidota</taxon>
        <taxon>Sphingobacteriia</taxon>
        <taxon>Sphingobacteriales</taxon>
        <taxon>Sphingobacteriaceae</taxon>
        <taxon>Pedobacter</taxon>
    </lineage>
</organism>
<keyword evidence="2" id="KW-1185">Reference proteome</keyword>
<dbReference type="RefSeq" id="WP_167296016.1">
    <property type="nucleotide sequence ID" value="NZ_CP061171.1"/>
</dbReference>